<dbReference type="KEGG" id="ptk:EXN22_18105"/>
<dbReference type="Gene3D" id="2.40.170.20">
    <property type="entry name" value="TonB-dependent receptor, beta-barrel domain"/>
    <property type="match status" value="1"/>
</dbReference>
<evidence type="ECO:0000256" key="11">
    <source>
        <dbReference type="ARBA" id="ARBA00023136"/>
    </source>
</evidence>
<evidence type="ECO:0000256" key="2">
    <source>
        <dbReference type="ARBA" id="ARBA00009810"/>
    </source>
</evidence>
<dbReference type="FunFam" id="2.170.130.10:FF:000010">
    <property type="entry name" value="Ferripyoverdine receptor"/>
    <property type="match status" value="1"/>
</dbReference>
<dbReference type="InterPro" id="IPR011662">
    <property type="entry name" value="Secretin/TonB_short_N"/>
</dbReference>
<dbReference type="SMART" id="SM00965">
    <property type="entry name" value="STN"/>
    <property type="match status" value="1"/>
</dbReference>
<dbReference type="InterPro" id="IPR000531">
    <property type="entry name" value="Beta-barrel_TonB"/>
</dbReference>
<evidence type="ECO:0000256" key="12">
    <source>
        <dbReference type="ARBA" id="ARBA00023170"/>
    </source>
</evidence>
<keyword evidence="12 18" id="KW-0675">Receptor</keyword>
<dbReference type="Gene3D" id="3.55.50.30">
    <property type="match status" value="1"/>
</dbReference>
<evidence type="ECO:0000256" key="14">
    <source>
        <dbReference type="PROSITE-ProRule" id="PRU01360"/>
    </source>
</evidence>
<dbReference type="GO" id="GO:0038023">
    <property type="term" value="F:signaling receptor activity"/>
    <property type="evidence" value="ECO:0007669"/>
    <property type="project" value="InterPro"/>
</dbReference>
<dbReference type="RefSeq" id="WP_130265359.1">
    <property type="nucleotide sequence ID" value="NZ_CP035952.1"/>
</dbReference>
<dbReference type="InterPro" id="IPR012910">
    <property type="entry name" value="Plug_dom"/>
</dbReference>
<evidence type="ECO:0000256" key="4">
    <source>
        <dbReference type="ARBA" id="ARBA00022452"/>
    </source>
</evidence>
<keyword evidence="7 16" id="KW-0732">Signal</keyword>
<evidence type="ECO:0000313" key="18">
    <source>
        <dbReference type="EMBL" id="QBF27503.1"/>
    </source>
</evidence>
<feature type="domain" description="Secretin/TonB short N-terminal" evidence="17">
    <location>
        <begin position="66"/>
        <end position="116"/>
    </location>
</feature>
<keyword evidence="19" id="KW-1185">Reference proteome</keyword>
<dbReference type="InterPro" id="IPR036942">
    <property type="entry name" value="Beta-barrel_TonB_sf"/>
</dbReference>
<reference evidence="18 19" key="1">
    <citation type="submission" date="2019-02" db="EMBL/GenBank/DDBJ databases">
        <title>Complete genome sequence of Pseudomonas sp. SNU WT1 isolated from rainbow trout.</title>
        <authorList>
            <person name="Oh W.T."/>
            <person name="Park S.C."/>
        </authorList>
    </citation>
    <scope>NUCLEOTIDE SEQUENCE [LARGE SCALE GENOMIC DNA]</scope>
    <source>
        <strain evidence="18 19">SNU WT1</strain>
    </source>
</reference>
<dbReference type="PROSITE" id="PS52016">
    <property type="entry name" value="TONB_DEPENDENT_REC_3"/>
    <property type="match status" value="1"/>
</dbReference>
<evidence type="ECO:0000256" key="1">
    <source>
        <dbReference type="ARBA" id="ARBA00004571"/>
    </source>
</evidence>
<dbReference type="OrthoDB" id="8663017at2"/>
<keyword evidence="9" id="KW-0406">Ion transport</keyword>
<evidence type="ECO:0000256" key="3">
    <source>
        <dbReference type="ARBA" id="ARBA00022448"/>
    </source>
</evidence>
<evidence type="ECO:0000256" key="15">
    <source>
        <dbReference type="RuleBase" id="RU003357"/>
    </source>
</evidence>
<dbReference type="Pfam" id="PF07660">
    <property type="entry name" value="STN"/>
    <property type="match status" value="1"/>
</dbReference>
<feature type="signal peptide" evidence="16">
    <location>
        <begin position="1"/>
        <end position="41"/>
    </location>
</feature>
<keyword evidence="10 15" id="KW-0798">TonB box</keyword>
<dbReference type="InterPro" id="IPR039426">
    <property type="entry name" value="TonB-dep_rcpt-like"/>
</dbReference>
<dbReference type="PANTHER" id="PTHR32552:SF74">
    <property type="entry name" value="HYDROXAMATE SIDEROPHORE RECEPTOR FHUE"/>
    <property type="match status" value="1"/>
</dbReference>
<dbReference type="InterPro" id="IPR010105">
    <property type="entry name" value="TonB_sidphr_rcpt"/>
</dbReference>
<evidence type="ECO:0000256" key="9">
    <source>
        <dbReference type="ARBA" id="ARBA00023065"/>
    </source>
</evidence>
<dbReference type="CDD" id="cd01347">
    <property type="entry name" value="ligand_gated_channel"/>
    <property type="match status" value="1"/>
</dbReference>
<dbReference type="Pfam" id="PF07715">
    <property type="entry name" value="Plug"/>
    <property type="match status" value="1"/>
</dbReference>
<dbReference type="GO" id="GO:0009279">
    <property type="term" value="C:cell outer membrane"/>
    <property type="evidence" value="ECO:0007669"/>
    <property type="project" value="UniProtKB-SubCell"/>
</dbReference>
<dbReference type="EMBL" id="CP035952">
    <property type="protein sequence ID" value="QBF27503.1"/>
    <property type="molecule type" value="Genomic_DNA"/>
</dbReference>
<evidence type="ECO:0000256" key="5">
    <source>
        <dbReference type="ARBA" id="ARBA00022496"/>
    </source>
</evidence>
<accession>A0A411ML27</accession>
<feature type="chain" id="PRO_5019426033" evidence="16">
    <location>
        <begin position="42"/>
        <end position="829"/>
    </location>
</feature>
<keyword evidence="11 14" id="KW-0472">Membrane</keyword>
<name>A0A411ML27_9PSED</name>
<dbReference type="Proteomes" id="UP000291130">
    <property type="component" value="Chromosome"/>
</dbReference>
<evidence type="ECO:0000259" key="17">
    <source>
        <dbReference type="SMART" id="SM00965"/>
    </source>
</evidence>
<evidence type="ECO:0000256" key="8">
    <source>
        <dbReference type="ARBA" id="ARBA00023004"/>
    </source>
</evidence>
<dbReference type="GO" id="GO:0015891">
    <property type="term" value="P:siderophore transport"/>
    <property type="evidence" value="ECO:0007669"/>
    <property type="project" value="InterPro"/>
</dbReference>
<dbReference type="InterPro" id="IPR037066">
    <property type="entry name" value="Plug_dom_sf"/>
</dbReference>
<dbReference type="PANTHER" id="PTHR32552">
    <property type="entry name" value="FERRICHROME IRON RECEPTOR-RELATED"/>
    <property type="match status" value="1"/>
</dbReference>
<keyword evidence="13 14" id="KW-0998">Cell outer membrane</keyword>
<keyword evidence="6 14" id="KW-0812">Transmembrane</keyword>
<keyword evidence="8" id="KW-0408">Iron</keyword>
<dbReference type="AlphaFoldDB" id="A0A411ML27"/>
<dbReference type="GO" id="GO:0015344">
    <property type="term" value="F:siderophore uptake transmembrane transporter activity"/>
    <property type="evidence" value="ECO:0007669"/>
    <property type="project" value="TreeGrafter"/>
</dbReference>
<evidence type="ECO:0000313" key="19">
    <source>
        <dbReference type="Proteomes" id="UP000291130"/>
    </source>
</evidence>
<proteinExistence type="inferred from homology"/>
<evidence type="ECO:0000256" key="13">
    <source>
        <dbReference type="ARBA" id="ARBA00023237"/>
    </source>
</evidence>
<keyword evidence="3 14" id="KW-0813">Transport</keyword>
<evidence type="ECO:0000256" key="10">
    <source>
        <dbReference type="ARBA" id="ARBA00023077"/>
    </source>
</evidence>
<dbReference type="Gene3D" id="2.170.130.10">
    <property type="entry name" value="TonB-dependent receptor, plug domain"/>
    <property type="match status" value="1"/>
</dbReference>
<evidence type="ECO:0000256" key="6">
    <source>
        <dbReference type="ARBA" id="ARBA00022692"/>
    </source>
</evidence>
<dbReference type="Pfam" id="PF00593">
    <property type="entry name" value="TonB_dep_Rec_b-barrel"/>
    <property type="match status" value="1"/>
</dbReference>
<evidence type="ECO:0000256" key="16">
    <source>
        <dbReference type="SAM" id="SignalP"/>
    </source>
</evidence>
<organism evidence="18 19">
    <name type="scientific">Pseudomonas tructae</name>
    <dbReference type="NCBI Taxonomy" id="2518644"/>
    <lineage>
        <taxon>Bacteria</taxon>
        <taxon>Pseudomonadati</taxon>
        <taxon>Pseudomonadota</taxon>
        <taxon>Gammaproteobacteria</taxon>
        <taxon>Pseudomonadales</taxon>
        <taxon>Pseudomonadaceae</taxon>
        <taxon>Pseudomonas</taxon>
    </lineage>
</organism>
<dbReference type="SUPFAM" id="SSF56935">
    <property type="entry name" value="Porins"/>
    <property type="match status" value="1"/>
</dbReference>
<keyword evidence="4 14" id="KW-1134">Transmembrane beta strand</keyword>
<keyword evidence="5" id="KW-0410">Iron transport</keyword>
<sequence length="829" mass="90809">MPALPAFTPLAKALMMRRLLKPALLGATLASTLSVSMLVQAQEIEFNIGAQPVSNALLEFGRQSGVQVLFEPSAVQRIRSNPLRGRLSVATAIAELLRGTGLRYSLQGDTITVTGGETFDAVQLGVTNVSGQGLGAITENTGSYTTGSANTATKLALSPRETPQSTSVITRQRIEDQGMTTLSDVVKYTPGLTLNQWGGERPRFNARGFGIENLMFDGVPVAYEEAALSTGSLAMYDRVEVVRGAAGLMEGAGLPSGSINLIRKRPTVTPQVSVTGGLGSWDNQLFEIDASSALNEQGSLRGRTVLSYQNKDSFIDDYSNERTLLYGIVEADVTDDTTVSLGVSYSDENNPGADWNGMGTYPDGSFLPISRSTRMSPSWSYWNKESTTVFADIEHRFDNGWKAKGAATYITSEMNMQGTFISNSSIDANGHPSMTLRGGAYDYDRDQYSFDGYFSGPFDLLGRTHSLVVGGSRRVSKWDNLGGPFKTQPGFDSAAFDLGSFDPTNWDPSAFPRPALLEYGAVGSEQRIEQSSAYTTARFSLADPLTFIAGARLDWYKLDKVQYDGDFPWGEANFKVTRKVTPYFGLVYDLNDTYSVYASATKVFQPQSEQSTSGTVLKPIEGTNYEIGLKGEHFDGRLNSSIAIFQINLENLPEAIPTSLGTCFDPFATCYTAAGEIRSRGIEFELSGALTENWQVSAGYTYNTAERIKDSAYDPIGTFTKGKRYGTNLPANLFKLATTYRLPDDLKDWRVGGAMRTQSKIYTPFGVEQGGYTVYDLFTSYDVNRNLQVNLNLNNVFDKHYYSTITAPTEANFFGEPRNFMVTARYKFF</sequence>
<evidence type="ECO:0000256" key="7">
    <source>
        <dbReference type="ARBA" id="ARBA00022729"/>
    </source>
</evidence>
<dbReference type="NCBIfam" id="TIGR01783">
    <property type="entry name" value="TonB-siderophor"/>
    <property type="match status" value="1"/>
</dbReference>
<comment type="subcellular location">
    <subcellularLocation>
        <location evidence="1 14">Cell outer membrane</location>
        <topology evidence="1 14">Multi-pass membrane protein</topology>
    </subcellularLocation>
</comment>
<comment type="similarity">
    <text evidence="2 14 15">Belongs to the TonB-dependent receptor family.</text>
</comment>
<gene>
    <name evidence="18" type="ORF">EXN22_18105</name>
</gene>
<protein>
    <submittedName>
        <fullName evidence="18">TonB-dependent siderophore receptor</fullName>
    </submittedName>
</protein>